<reference evidence="2" key="2">
    <citation type="submission" date="2021-09" db="EMBL/GenBank/DDBJ databases">
        <authorList>
            <person name="Gilroy R."/>
        </authorList>
    </citation>
    <scope>NUCLEOTIDE SEQUENCE</scope>
    <source>
        <strain evidence="2">USAMLcec4-12693</strain>
    </source>
</reference>
<evidence type="ECO:0000313" key="3">
    <source>
        <dbReference type="Proteomes" id="UP000813420"/>
    </source>
</evidence>
<gene>
    <name evidence="2" type="ORF">K8V39_08275</name>
</gene>
<dbReference type="AlphaFoldDB" id="A0A9D2VYE7"/>
<dbReference type="Gene3D" id="3.40.50.10400">
    <property type="entry name" value="Hypothetical protein PA1492"/>
    <property type="match status" value="1"/>
</dbReference>
<proteinExistence type="predicted"/>
<sequence length="138" mass="15945">MLEGKRAYICSPLSAKTREERLENMMIAKIWLDTISRAFHCRTFASHAYLPLMLDDTIPEERELALSIGKQLLDFCDVLLICGERISSGMKGEILHAWDTGKGVYWFDDRRIPFGLKLIKNWEELKDAVQIPEKNISE</sequence>
<dbReference type="Proteomes" id="UP000813420">
    <property type="component" value="Unassembled WGS sequence"/>
</dbReference>
<name>A0A9D2VYE7_9FIRM</name>
<comment type="caution">
    <text evidence="2">The sequence shown here is derived from an EMBL/GenBank/DDBJ whole genome shotgun (WGS) entry which is preliminary data.</text>
</comment>
<feature type="domain" description="DUF7768" evidence="1">
    <location>
        <begin position="6"/>
        <end position="104"/>
    </location>
</feature>
<organism evidence="2 3">
    <name type="scientific">Merdimonas faecis</name>
    <dbReference type="NCBI Taxonomy" id="1653435"/>
    <lineage>
        <taxon>Bacteria</taxon>
        <taxon>Bacillati</taxon>
        <taxon>Bacillota</taxon>
        <taxon>Clostridia</taxon>
        <taxon>Lachnospirales</taxon>
        <taxon>Lachnospiraceae</taxon>
        <taxon>Merdimonas</taxon>
    </lineage>
</organism>
<dbReference type="Pfam" id="PF24963">
    <property type="entry name" value="DUF7768"/>
    <property type="match status" value="1"/>
</dbReference>
<evidence type="ECO:0000259" key="1">
    <source>
        <dbReference type="Pfam" id="PF24963"/>
    </source>
</evidence>
<dbReference type="InterPro" id="IPR056670">
    <property type="entry name" value="DUF7768"/>
</dbReference>
<reference evidence="2" key="1">
    <citation type="journal article" date="2021" name="PeerJ">
        <title>Extensive microbial diversity within the chicken gut microbiome revealed by metagenomics and culture.</title>
        <authorList>
            <person name="Gilroy R."/>
            <person name="Ravi A."/>
            <person name="Getino M."/>
            <person name="Pursley I."/>
            <person name="Horton D.L."/>
            <person name="Alikhan N.F."/>
            <person name="Baker D."/>
            <person name="Gharbi K."/>
            <person name="Hall N."/>
            <person name="Watson M."/>
            <person name="Adriaenssens E.M."/>
            <person name="Foster-Nyarko E."/>
            <person name="Jarju S."/>
            <person name="Secka A."/>
            <person name="Antonio M."/>
            <person name="Oren A."/>
            <person name="Chaudhuri R.R."/>
            <person name="La Ragione R."/>
            <person name="Hildebrand F."/>
            <person name="Pallen M.J."/>
        </authorList>
    </citation>
    <scope>NUCLEOTIDE SEQUENCE</scope>
    <source>
        <strain evidence="2">USAMLcec4-12693</strain>
    </source>
</reference>
<evidence type="ECO:0000313" key="2">
    <source>
        <dbReference type="EMBL" id="HJH50244.1"/>
    </source>
</evidence>
<dbReference type="RefSeq" id="WP_277272261.1">
    <property type="nucleotide sequence ID" value="NZ_DYXE01000074.1"/>
</dbReference>
<accession>A0A9D2VYE7</accession>
<dbReference type="EMBL" id="DYXE01000074">
    <property type="protein sequence ID" value="HJH50244.1"/>
    <property type="molecule type" value="Genomic_DNA"/>
</dbReference>
<protein>
    <recommendedName>
        <fullName evidence="1">DUF7768 domain-containing protein</fullName>
    </recommendedName>
</protein>